<comment type="caution">
    <text evidence="1">The sequence shown here is derived from an EMBL/GenBank/DDBJ whole genome shotgun (WGS) entry which is preliminary data.</text>
</comment>
<proteinExistence type="predicted"/>
<evidence type="ECO:0000313" key="1">
    <source>
        <dbReference type="EMBL" id="GMH18486.1"/>
    </source>
</evidence>
<keyword evidence="2" id="KW-1185">Reference proteome</keyword>
<dbReference type="EMBL" id="BSYO01000019">
    <property type="protein sequence ID" value="GMH18486.1"/>
    <property type="molecule type" value="Genomic_DNA"/>
</dbReference>
<accession>A0AAD3SYV1</accession>
<sequence>MPPHLSSRSFFSAFAVPTSSFSPSPSRARNGLCRAVRIFTSTVCLRGNPPDSLCPLTVASPWVIKPELWCEIGDEWKGRRGSAVRVSREKLVLETPFLRRLLPSPLPKFVVAAPCSVEADPKPETTPKLKPKSEPW</sequence>
<evidence type="ECO:0000313" key="2">
    <source>
        <dbReference type="Proteomes" id="UP001279734"/>
    </source>
</evidence>
<protein>
    <submittedName>
        <fullName evidence="1">Uncharacterized protein</fullName>
    </submittedName>
</protein>
<gene>
    <name evidence="1" type="ORF">Nepgr_020327</name>
</gene>
<organism evidence="1 2">
    <name type="scientific">Nepenthes gracilis</name>
    <name type="common">Slender pitcher plant</name>
    <dbReference type="NCBI Taxonomy" id="150966"/>
    <lineage>
        <taxon>Eukaryota</taxon>
        <taxon>Viridiplantae</taxon>
        <taxon>Streptophyta</taxon>
        <taxon>Embryophyta</taxon>
        <taxon>Tracheophyta</taxon>
        <taxon>Spermatophyta</taxon>
        <taxon>Magnoliopsida</taxon>
        <taxon>eudicotyledons</taxon>
        <taxon>Gunneridae</taxon>
        <taxon>Pentapetalae</taxon>
        <taxon>Caryophyllales</taxon>
        <taxon>Nepenthaceae</taxon>
        <taxon>Nepenthes</taxon>
    </lineage>
</organism>
<dbReference type="Proteomes" id="UP001279734">
    <property type="component" value="Unassembled WGS sequence"/>
</dbReference>
<name>A0AAD3SYV1_NEPGR</name>
<dbReference type="AlphaFoldDB" id="A0AAD3SYV1"/>
<reference evidence="1" key="1">
    <citation type="submission" date="2023-05" db="EMBL/GenBank/DDBJ databases">
        <title>Nepenthes gracilis genome sequencing.</title>
        <authorList>
            <person name="Fukushima K."/>
        </authorList>
    </citation>
    <scope>NUCLEOTIDE SEQUENCE</scope>
    <source>
        <strain evidence="1">SING2019-196</strain>
    </source>
</reference>